<evidence type="ECO:0000256" key="2">
    <source>
        <dbReference type="SAM" id="MobiDB-lite"/>
    </source>
</evidence>
<comment type="similarity">
    <text evidence="1">Belongs to the EXO5 family.</text>
</comment>
<dbReference type="Proteomes" id="UP000824540">
    <property type="component" value="Unassembled WGS sequence"/>
</dbReference>
<organism evidence="3 4">
    <name type="scientific">Albula glossodonta</name>
    <name type="common">roundjaw bonefish</name>
    <dbReference type="NCBI Taxonomy" id="121402"/>
    <lineage>
        <taxon>Eukaryota</taxon>
        <taxon>Metazoa</taxon>
        <taxon>Chordata</taxon>
        <taxon>Craniata</taxon>
        <taxon>Vertebrata</taxon>
        <taxon>Euteleostomi</taxon>
        <taxon>Actinopterygii</taxon>
        <taxon>Neopterygii</taxon>
        <taxon>Teleostei</taxon>
        <taxon>Albuliformes</taxon>
        <taxon>Albulidae</taxon>
        <taxon>Albula</taxon>
    </lineage>
</organism>
<evidence type="ECO:0000313" key="3">
    <source>
        <dbReference type="EMBL" id="KAG9332175.1"/>
    </source>
</evidence>
<evidence type="ECO:0008006" key="5">
    <source>
        <dbReference type="Google" id="ProtNLM"/>
    </source>
</evidence>
<feature type="region of interest" description="Disordered" evidence="2">
    <location>
        <begin position="395"/>
        <end position="414"/>
    </location>
</feature>
<dbReference type="GO" id="GO:0045145">
    <property type="term" value="F:single-stranded DNA 5'-3' DNA exonuclease activity"/>
    <property type="evidence" value="ECO:0007669"/>
    <property type="project" value="InterPro"/>
</dbReference>
<comment type="caution">
    <text evidence="3">The sequence shown here is derived from an EMBL/GenBank/DDBJ whole genome shotgun (WGS) entry which is preliminary data.</text>
</comment>
<evidence type="ECO:0000256" key="1">
    <source>
        <dbReference type="ARBA" id="ARBA00009797"/>
    </source>
</evidence>
<feature type="compositionally biased region" description="Low complexity" evidence="2">
    <location>
        <begin position="401"/>
        <end position="414"/>
    </location>
</feature>
<evidence type="ECO:0000313" key="4">
    <source>
        <dbReference type="Proteomes" id="UP000824540"/>
    </source>
</evidence>
<dbReference type="InterPro" id="IPR011604">
    <property type="entry name" value="PDDEXK-like_dom_sf"/>
</dbReference>
<protein>
    <recommendedName>
        <fullName evidence="5">Exonuclease V</fullName>
    </recommendedName>
</protein>
<dbReference type="InterPro" id="IPR019190">
    <property type="entry name" value="EXOV"/>
</dbReference>
<dbReference type="Gene3D" id="3.90.320.10">
    <property type="match status" value="1"/>
</dbReference>
<keyword evidence="4" id="KW-1185">Reference proteome</keyword>
<dbReference type="GO" id="GO:0005634">
    <property type="term" value="C:nucleus"/>
    <property type="evidence" value="ECO:0007669"/>
    <property type="project" value="TreeGrafter"/>
</dbReference>
<dbReference type="PANTHER" id="PTHR14464">
    <property type="entry name" value="EXONUCLEASE V"/>
    <property type="match status" value="1"/>
</dbReference>
<dbReference type="GO" id="GO:0036297">
    <property type="term" value="P:interstrand cross-link repair"/>
    <property type="evidence" value="ECO:0007669"/>
    <property type="project" value="TreeGrafter"/>
</dbReference>
<dbReference type="PANTHER" id="PTHR14464:SF4">
    <property type="entry name" value="EXONUCLEASE V"/>
    <property type="match status" value="1"/>
</dbReference>
<dbReference type="OrthoDB" id="354769at2759"/>
<name>A0A8T2MVN6_9TELE</name>
<dbReference type="Pfam" id="PF09810">
    <property type="entry name" value="Exo5"/>
    <property type="match status" value="3"/>
</dbReference>
<accession>A0A8T2MVN6</accession>
<reference evidence="3" key="1">
    <citation type="thesis" date="2021" institute="BYU ScholarsArchive" country="Provo, UT, USA">
        <title>Applications of and Algorithms for Genome Assembly and Genomic Analyses with an Emphasis on Marine Teleosts.</title>
        <authorList>
            <person name="Pickett B.D."/>
        </authorList>
    </citation>
    <scope>NUCLEOTIDE SEQUENCE</scope>
    <source>
        <strain evidence="3">HI-2016</strain>
    </source>
</reference>
<dbReference type="AlphaFoldDB" id="A0A8T2MVN6"/>
<sequence>MNSSATELAGEWGDISDAELLNIKSEHLGTASLPMNSGSKVTEKLDVAGKRDGQRLSAVCAVEPNLTGSPRKRRRPGLGRSPMERFWRTHLAVTQVCSQTWCELQVMYGFELPYVVTRQEVSEKVKTGATIHLNRELEVHDVVAVPVMTREDRHALTFFNLLSLIPPLQAGQRVRELPVFGLLEGVFLMGVIDELYYSERGELVLSDLKTRATNALPGPAQGKGHSLQVGLYKLLFDWLVQGNLRSEHVITHLRLRPERTLTAGVQEHAGKLGFQVSTFGEVLDLLVLNLSYCELPAVDRLQLEYCHQDSGSTIGVQDVPFAEAQLRADLRHYLSYWTGHREPRGVDIEEAWKCSSCAYRQHCEWKWEGSIGTPITPTKIHSDHTHRQDTITHSITAPTITSTHSSSYSPTHSSSYSPTHSSSYSPTHSSSYGHTHSSSYSSTHSSSYSPTHFSSYSSTHFSSYSSTHSSSYSSTHFSS</sequence>
<gene>
    <name evidence="3" type="ORF">JZ751_015711</name>
</gene>
<dbReference type="EMBL" id="JAFBMS010000251">
    <property type="protein sequence ID" value="KAG9332175.1"/>
    <property type="molecule type" value="Genomic_DNA"/>
</dbReference>
<proteinExistence type="inferred from homology"/>